<feature type="domain" description="Helicase ATP-binding" evidence="19">
    <location>
        <begin position="81"/>
        <end position="251"/>
    </location>
</feature>
<comment type="catalytic activity">
    <reaction evidence="15">
        <text>ATP + H2O = ADP + phosphate + H(+)</text>
        <dbReference type="Rhea" id="RHEA:13065"/>
        <dbReference type="ChEBI" id="CHEBI:15377"/>
        <dbReference type="ChEBI" id="CHEBI:15378"/>
        <dbReference type="ChEBI" id="CHEBI:30616"/>
        <dbReference type="ChEBI" id="CHEBI:43474"/>
        <dbReference type="ChEBI" id="CHEBI:456216"/>
        <dbReference type="EC" id="3.6.4.13"/>
    </reaction>
</comment>
<evidence type="ECO:0000256" key="17">
    <source>
        <dbReference type="RuleBase" id="RU000492"/>
    </source>
</evidence>
<evidence type="ECO:0000313" key="22">
    <source>
        <dbReference type="EMBL" id="KAF2737968.1"/>
    </source>
</evidence>
<dbReference type="OrthoDB" id="10265785at2759"/>
<dbReference type="EMBL" id="ML996112">
    <property type="protein sequence ID" value="KAF2737968.1"/>
    <property type="molecule type" value="Genomic_DNA"/>
</dbReference>
<evidence type="ECO:0000256" key="13">
    <source>
        <dbReference type="ARBA" id="ARBA00040210"/>
    </source>
</evidence>
<feature type="compositionally biased region" description="Polar residues" evidence="18">
    <location>
        <begin position="1"/>
        <end position="18"/>
    </location>
</feature>
<evidence type="ECO:0000256" key="4">
    <source>
        <dbReference type="ARBA" id="ARBA00022664"/>
    </source>
</evidence>
<evidence type="ECO:0000256" key="5">
    <source>
        <dbReference type="ARBA" id="ARBA00022741"/>
    </source>
</evidence>
<feature type="region of interest" description="Disordered" evidence="18">
    <location>
        <begin position="429"/>
        <end position="503"/>
    </location>
</feature>
<feature type="domain" description="Helicase C-terminal" evidence="20">
    <location>
        <begin position="261"/>
        <end position="421"/>
    </location>
</feature>
<dbReference type="InterPro" id="IPR000629">
    <property type="entry name" value="RNA-helicase_DEAD-box_CS"/>
</dbReference>
<gene>
    <name evidence="22" type="ORF">EJ04DRAFT_79956</name>
</gene>
<dbReference type="GO" id="GO:0005524">
    <property type="term" value="F:ATP binding"/>
    <property type="evidence" value="ECO:0007669"/>
    <property type="project" value="UniProtKB-KW"/>
</dbReference>
<evidence type="ECO:0000256" key="15">
    <source>
        <dbReference type="ARBA" id="ARBA00047984"/>
    </source>
</evidence>
<reference evidence="22" key="1">
    <citation type="journal article" date="2020" name="Stud. Mycol.">
        <title>101 Dothideomycetes genomes: a test case for predicting lifestyles and emergence of pathogens.</title>
        <authorList>
            <person name="Haridas S."/>
            <person name="Albert R."/>
            <person name="Binder M."/>
            <person name="Bloem J."/>
            <person name="Labutti K."/>
            <person name="Salamov A."/>
            <person name="Andreopoulos B."/>
            <person name="Baker S."/>
            <person name="Barry K."/>
            <person name="Bills G."/>
            <person name="Bluhm B."/>
            <person name="Cannon C."/>
            <person name="Castanera R."/>
            <person name="Culley D."/>
            <person name="Daum C."/>
            <person name="Ezra D."/>
            <person name="Gonzalez J."/>
            <person name="Henrissat B."/>
            <person name="Kuo A."/>
            <person name="Liang C."/>
            <person name="Lipzen A."/>
            <person name="Lutzoni F."/>
            <person name="Magnuson J."/>
            <person name="Mondo S."/>
            <person name="Nolan M."/>
            <person name="Ohm R."/>
            <person name="Pangilinan J."/>
            <person name="Park H.-J."/>
            <person name="Ramirez L."/>
            <person name="Alfaro M."/>
            <person name="Sun H."/>
            <person name="Tritt A."/>
            <person name="Yoshinaga Y."/>
            <person name="Zwiers L.-H."/>
            <person name="Turgeon B."/>
            <person name="Goodwin S."/>
            <person name="Spatafora J."/>
            <person name="Crous P."/>
            <person name="Grigoriev I."/>
        </authorList>
    </citation>
    <scope>NUCLEOTIDE SEQUENCE</scope>
    <source>
        <strain evidence="22">CBS 125425</strain>
    </source>
</reference>
<evidence type="ECO:0000256" key="14">
    <source>
        <dbReference type="ARBA" id="ARBA00040448"/>
    </source>
</evidence>
<keyword evidence="9 17" id="KW-0067">ATP-binding</keyword>
<dbReference type="InterPro" id="IPR001650">
    <property type="entry name" value="Helicase_C-like"/>
</dbReference>
<dbReference type="PROSITE" id="PS51192">
    <property type="entry name" value="HELICASE_ATP_BIND_1"/>
    <property type="match status" value="1"/>
</dbReference>
<dbReference type="SMART" id="SM00487">
    <property type="entry name" value="DEXDc"/>
    <property type="match status" value="1"/>
</dbReference>
<evidence type="ECO:0000256" key="3">
    <source>
        <dbReference type="ARBA" id="ARBA00022490"/>
    </source>
</evidence>
<comment type="caution">
    <text evidence="22">The sequence shown here is derived from an EMBL/GenBank/DDBJ whole genome shotgun (WGS) entry which is preliminary data.</text>
</comment>
<protein>
    <recommendedName>
        <fullName evidence="13">ATP-dependent RNA helicase DHH1</fullName>
        <ecNumber evidence="2">3.6.4.13</ecNumber>
    </recommendedName>
    <alternativeName>
        <fullName evidence="14">ATP-dependent RNA helicase dhh1</fullName>
    </alternativeName>
</protein>
<dbReference type="GO" id="GO:0016787">
    <property type="term" value="F:hydrolase activity"/>
    <property type="evidence" value="ECO:0007669"/>
    <property type="project" value="UniProtKB-KW"/>
</dbReference>
<feature type="region of interest" description="Disordered" evidence="18">
    <location>
        <begin position="1"/>
        <end position="43"/>
    </location>
</feature>
<keyword evidence="3" id="KW-0963">Cytoplasm</keyword>
<dbReference type="AlphaFoldDB" id="A0A9P4V670"/>
<dbReference type="Pfam" id="PF00271">
    <property type="entry name" value="Helicase_C"/>
    <property type="match status" value="1"/>
</dbReference>
<keyword evidence="8" id="KW-0813">Transport</keyword>
<dbReference type="Gene3D" id="3.40.50.300">
    <property type="entry name" value="P-loop containing nucleotide triphosphate hydrolases"/>
    <property type="match status" value="2"/>
</dbReference>
<dbReference type="PROSITE" id="PS51194">
    <property type="entry name" value="HELICASE_CTER"/>
    <property type="match status" value="1"/>
</dbReference>
<evidence type="ECO:0000259" key="20">
    <source>
        <dbReference type="PROSITE" id="PS51194"/>
    </source>
</evidence>
<feature type="compositionally biased region" description="Polar residues" evidence="18">
    <location>
        <begin position="437"/>
        <end position="462"/>
    </location>
</feature>
<evidence type="ECO:0000256" key="2">
    <source>
        <dbReference type="ARBA" id="ARBA00012552"/>
    </source>
</evidence>
<keyword evidence="10" id="KW-0810">Translation regulation</keyword>
<dbReference type="EC" id="3.6.4.13" evidence="2"/>
<dbReference type="GO" id="GO:0003724">
    <property type="term" value="F:RNA helicase activity"/>
    <property type="evidence" value="ECO:0007669"/>
    <property type="project" value="UniProtKB-EC"/>
</dbReference>
<evidence type="ECO:0000256" key="12">
    <source>
        <dbReference type="ARBA" id="ARBA00038316"/>
    </source>
</evidence>
<evidence type="ECO:0000256" key="18">
    <source>
        <dbReference type="SAM" id="MobiDB-lite"/>
    </source>
</evidence>
<sequence length="503" mass="56400">MTTDITNQLAATKLSNEASGPADANWKDGLKVPTKDARPQTEDVTATKGLEFEDFFIKRELMMGIFEAGFEKPSPIQEETIPVALTGRDILARAKNGTGKTAAFIIPTLERVNTKSNKTQALILVPTRELALQTSQVCKTLGKHLGINVMVSTGGTGLKDDIIRLSEAVHIIVGTPGRILDLAGKGVADLSACQTFVMDEADKLLSPEFTPVIEQLLGFHPKDRQVMLFSATFPVLVKTFKDKHMNSPYEINLMDELTLRGITQYYAFVEEKQKVHCLNTLFNKLQINQSIIFCNSTNRVELLAKKITELGYSCFYSHARMLQHNRNRVFHDFRNGVCRNLVCSDLLTRGIDIQAVNVVINFDFPKNAETYLHRIGRSGRFGHLGLAINLINWDDRFNLYRIEQELGTEIQPIPPVIEKNLYVYESPETIPRPIANPQRQIQDQDGSTSRSNPTQPGNRQSYNRNTRGGGQFQGQRRGPPQHQNRQNGHNPQRNTRPQPAAPA</sequence>
<dbReference type="InterPro" id="IPR014014">
    <property type="entry name" value="RNA_helicase_DEAD_Q_motif"/>
</dbReference>
<dbReference type="FunFam" id="3.40.50.300:FF:000114">
    <property type="entry name" value="ATP-dependent RNA helicase DDX6"/>
    <property type="match status" value="1"/>
</dbReference>
<dbReference type="InterPro" id="IPR014001">
    <property type="entry name" value="Helicase_ATP-bd"/>
</dbReference>
<evidence type="ECO:0000256" key="16">
    <source>
        <dbReference type="PROSITE-ProRule" id="PRU00552"/>
    </source>
</evidence>
<keyword evidence="5 17" id="KW-0547">Nucleotide-binding</keyword>
<dbReference type="GO" id="GO:0010494">
    <property type="term" value="C:cytoplasmic stress granule"/>
    <property type="evidence" value="ECO:0007669"/>
    <property type="project" value="UniProtKB-ARBA"/>
</dbReference>
<feature type="short sequence motif" description="Q motif" evidence="16">
    <location>
        <begin position="50"/>
        <end position="78"/>
    </location>
</feature>
<dbReference type="SUPFAM" id="SSF52540">
    <property type="entry name" value="P-loop containing nucleoside triphosphate hydrolases"/>
    <property type="match status" value="1"/>
</dbReference>
<dbReference type="CDD" id="cd17940">
    <property type="entry name" value="DEADc_DDX6"/>
    <property type="match status" value="1"/>
</dbReference>
<dbReference type="GO" id="GO:0003723">
    <property type="term" value="F:RNA binding"/>
    <property type="evidence" value="ECO:0007669"/>
    <property type="project" value="UniProtKB-KW"/>
</dbReference>
<evidence type="ECO:0000256" key="1">
    <source>
        <dbReference type="ARBA" id="ARBA00004201"/>
    </source>
</evidence>
<keyword evidence="6 17" id="KW-0378">Hydrolase</keyword>
<dbReference type="InterPro" id="IPR011545">
    <property type="entry name" value="DEAD/DEAH_box_helicase_dom"/>
</dbReference>
<feature type="compositionally biased region" description="Polar residues" evidence="18">
    <location>
        <begin position="488"/>
        <end position="497"/>
    </location>
</feature>
<dbReference type="GO" id="GO:0006397">
    <property type="term" value="P:mRNA processing"/>
    <property type="evidence" value="ECO:0007669"/>
    <property type="project" value="UniProtKB-KW"/>
</dbReference>
<feature type="domain" description="DEAD-box RNA helicase Q" evidence="21">
    <location>
        <begin position="50"/>
        <end position="78"/>
    </location>
</feature>
<feature type="compositionally biased region" description="Basic and acidic residues" evidence="18">
    <location>
        <begin position="25"/>
        <end position="41"/>
    </location>
</feature>
<keyword evidence="8" id="KW-0509">mRNA transport</keyword>
<dbReference type="Proteomes" id="UP000799444">
    <property type="component" value="Unassembled WGS sequence"/>
</dbReference>
<dbReference type="GO" id="GO:0051028">
    <property type="term" value="P:mRNA transport"/>
    <property type="evidence" value="ECO:0007669"/>
    <property type="project" value="UniProtKB-KW"/>
</dbReference>
<proteinExistence type="inferred from homology"/>
<evidence type="ECO:0000259" key="21">
    <source>
        <dbReference type="PROSITE" id="PS51195"/>
    </source>
</evidence>
<dbReference type="GO" id="GO:0000932">
    <property type="term" value="C:P-body"/>
    <property type="evidence" value="ECO:0007669"/>
    <property type="project" value="UniProtKB-SubCell"/>
</dbReference>
<feature type="compositionally biased region" description="Low complexity" evidence="18">
    <location>
        <begin position="473"/>
        <end position="487"/>
    </location>
</feature>
<keyword evidence="7 17" id="KW-0347">Helicase</keyword>
<comment type="subcellular location">
    <subcellularLocation>
        <location evidence="1">Cytoplasm</location>
        <location evidence="1">P-body</location>
    </subcellularLocation>
</comment>
<dbReference type="GO" id="GO:0006417">
    <property type="term" value="P:regulation of translation"/>
    <property type="evidence" value="ECO:0007669"/>
    <property type="project" value="UniProtKB-KW"/>
</dbReference>
<evidence type="ECO:0000256" key="10">
    <source>
        <dbReference type="ARBA" id="ARBA00022845"/>
    </source>
</evidence>
<evidence type="ECO:0000256" key="7">
    <source>
        <dbReference type="ARBA" id="ARBA00022806"/>
    </source>
</evidence>
<dbReference type="InterPro" id="IPR027417">
    <property type="entry name" value="P-loop_NTPase"/>
</dbReference>
<name>A0A9P4V670_9PLEO</name>
<dbReference type="PROSITE" id="PS51195">
    <property type="entry name" value="Q_MOTIF"/>
    <property type="match status" value="1"/>
</dbReference>
<accession>A0A9P4V670</accession>
<dbReference type="PROSITE" id="PS00039">
    <property type="entry name" value="DEAD_ATP_HELICASE"/>
    <property type="match status" value="1"/>
</dbReference>
<organism evidence="22 23">
    <name type="scientific">Polyplosphaeria fusca</name>
    <dbReference type="NCBI Taxonomy" id="682080"/>
    <lineage>
        <taxon>Eukaryota</taxon>
        <taxon>Fungi</taxon>
        <taxon>Dikarya</taxon>
        <taxon>Ascomycota</taxon>
        <taxon>Pezizomycotina</taxon>
        <taxon>Dothideomycetes</taxon>
        <taxon>Pleosporomycetidae</taxon>
        <taxon>Pleosporales</taxon>
        <taxon>Tetraplosphaeriaceae</taxon>
        <taxon>Polyplosphaeria</taxon>
    </lineage>
</organism>
<evidence type="ECO:0000256" key="6">
    <source>
        <dbReference type="ARBA" id="ARBA00022801"/>
    </source>
</evidence>
<evidence type="ECO:0000259" key="19">
    <source>
        <dbReference type="PROSITE" id="PS51192"/>
    </source>
</evidence>
<evidence type="ECO:0000313" key="23">
    <source>
        <dbReference type="Proteomes" id="UP000799444"/>
    </source>
</evidence>
<evidence type="ECO:0000256" key="9">
    <source>
        <dbReference type="ARBA" id="ARBA00022840"/>
    </source>
</evidence>
<evidence type="ECO:0000256" key="8">
    <source>
        <dbReference type="ARBA" id="ARBA00022816"/>
    </source>
</evidence>
<dbReference type="SMART" id="SM00490">
    <property type="entry name" value="HELICc"/>
    <property type="match status" value="1"/>
</dbReference>
<dbReference type="FunFam" id="3.40.50.300:FF:000364">
    <property type="entry name" value="ATP-dependent RNA helicase DDX6"/>
    <property type="match status" value="1"/>
</dbReference>
<dbReference type="CDD" id="cd18787">
    <property type="entry name" value="SF2_C_DEAD"/>
    <property type="match status" value="1"/>
</dbReference>
<dbReference type="Pfam" id="PF00270">
    <property type="entry name" value="DEAD"/>
    <property type="match status" value="1"/>
</dbReference>
<keyword evidence="4" id="KW-0507">mRNA processing</keyword>
<keyword evidence="23" id="KW-1185">Reference proteome</keyword>
<comment type="similarity">
    <text evidence="12">Belongs to the DEAD box helicase family. DDX6/DHH1 subfamily.</text>
</comment>
<keyword evidence="11" id="KW-0694">RNA-binding</keyword>
<evidence type="ECO:0000256" key="11">
    <source>
        <dbReference type="ARBA" id="ARBA00022884"/>
    </source>
</evidence>
<dbReference type="PANTHER" id="PTHR47960">
    <property type="entry name" value="DEAD-BOX ATP-DEPENDENT RNA HELICASE 50"/>
    <property type="match status" value="1"/>
</dbReference>